<organism evidence="5 6">
    <name type="scientific">Eutypa lata (strain UCR-EL1)</name>
    <name type="common">Grapevine dieback disease fungus</name>
    <name type="synonym">Eutypa armeniacae</name>
    <dbReference type="NCBI Taxonomy" id="1287681"/>
    <lineage>
        <taxon>Eukaryota</taxon>
        <taxon>Fungi</taxon>
        <taxon>Dikarya</taxon>
        <taxon>Ascomycota</taxon>
        <taxon>Pezizomycotina</taxon>
        <taxon>Sordariomycetes</taxon>
        <taxon>Xylariomycetidae</taxon>
        <taxon>Xylariales</taxon>
        <taxon>Diatrypaceae</taxon>
        <taxon>Eutypa</taxon>
    </lineage>
</organism>
<dbReference type="InterPro" id="IPR004843">
    <property type="entry name" value="Calcineurin-like_PHP"/>
</dbReference>
<evidence type="ECO:0000313" key="5">
    <source>
        <dbReference type="EMBL" id="EMR63654.1"/>
    </source>
</evidence>
<dbReference type="PANTHER" id="PTHR10340">
    <property type="entry name" value="SPHINGOMYELIN PHOSPHODIESTERASE"/>
    <property type="match status" value="1"/>
</dbReference>
<proteinExistence type="predicted"/>
<dbReference type="SUPFAM" id="SSF56300">
    <property type="entry name" value="Metallo-dependent phosphatases"/>
    <property type="match status" value="1"/>
</dbReference>
<dbReference type="GO" id="GO:0008081">
    <property type="term" value="F:phosphoric diester hydrolase activity"/>
    <property type="evidence" value="ECO:0007669"/>
    <property type="project" value="TreeGrafter"/>
</dbReference>
<name>M7SBU1_EUTLA</name>
<dbReference type="InterPro" id="IPR041805">
    <property type="entry name" value="ASMase/PPN1_MPP"/>
</dbReference>
<dbReference type="PANTHER" id="PTHR10340:SF34">
    <property type="entry name" value="SPHINGOMYELIN PHOSPHODIESTERASE"/>
    <property type="match status" value="1"/>
</dbReference>
<gene>
    <name evidence="5" type="ORF">UCREL1_9415</name>
</gene>
<evidence type="ECO:0000256" key="2">
    <source>
        <dbReference type="ARBA" id="ARBA00023180"/>
    </source>
</evidence>
<evidence type="ECO:0000256" key="3">
    <source>
        <dbReference type="SAM" id="MobiDB-lite"/>
    </source>
</evidence>
<dbReference type="Proteomes" id="UP000012174">
    <property type="component" value="Unassembled WGS sequence"/>
</dbReference>
<dbReference type="HOGENOM" id="CLU_014743_1_0_1"/>
<evidence type="ECO:0000259" key="4">
    <source>
        <dbReference type="Pfam" id="PF00149"/>
    </source>
</evidence>
<evidence type="ECO:0000313" key="6">
    <source>
        <dbReference type="Proteomes" id="UP000012174"/>
    </source>
</evidence>
<keyword evidence="1" id="KW-0378">Hydrolase</keyword>
<dbReference type="CDD" id="cd00842">
    <property type="entry name" value="MPP_ASMase"/>
    <property type="match status" value="1"/>
</dbReference>
<dbReference type="EMBL" id="KB707189">
    <property type="protein sequence ID" value="EMR63654.1"/>
    <property type="molecule type" value="Genomic_DNA"/>
</dbReference>
<dbReference type="Gene3D" id="3.60.21.10">
    <property type="match status" value="1"/>
</dbReference>
<keyword evidence="2" id="KW-0325">Glycoprotein</keyword>
<dbReference type="InterPro" id="IPR029052">
    <property type="entry name" value="Metallo-depent_PP-like"/>
</dbReference>
<accession>M7SBU1</accession>
<dbReference type="KEGG" id="ela:UCREL1_9415"/>
<feature type="region of interest" description="Disordered" evidence="3">
    <location>
        <begin position="340"/>
        <end position="359"/>
    </location>
</feature>
<protein>
    <submittedName>
        <fullName evidence="5">Putative sphingomyelin phosphodiesterase protein</fullName>
    </submittedName>
</protein>
<dbReference type="AlphaFoldDB" id="M7SBU1"/>
<keyword evidence="6" id="KW-1185">Reference proteome</keyword>
<dbReference type="eggNOG" id="KOG3770">
    <property type="taxonomic scope" value="Eukaryota"/>
</dbReference>
<feature type="domain" description="Calcineurin-like phosphoesterase" evidence="4">
    <location>
        <begin position="164"/>
        <end position="450"/>
    </location>
</feature>
<dbReference type="Pfam" id="PF00149">
    <property type="entry name" value="Metallophos"/>
    <property type="match status" value="1"/>
</dbReference>
<sequence length="683" mass="73779">MRPTICATAAAAAALVSAHHHSVAREWMPVLGGGTPDQKPLVPGGPEEKGGLEALLRDVLDLKSLDLSDGGGGEKDMDFQSTQGCVTCEIQDPDVCSGSIAREGPIAAHALRGMTLGSRTSRLFCVATLGLCSYPGVEAEELSFPSPKPAKGRPPPSGSGRNPLKVVHYSDIHVDPFYLEGSNANCSKPICCRDYTATDPPSSHDVPAGPNGEHKCDAPVSLEDSMYAAIRDLVPDAAFALFTGDVVDHAVWNTTRAQNVLDIEDAYGRMAADLPFAVYSTAGNHEADPTNSFPPRSVVDGGDGDRGAQWLYDLLSSKWSSWIGSDGAADAKRFGAFSVRHTNGTESPEDSEDSGSGSPKLRIISLNTNLFYRHNLWLYEEPMQQDPNEQLAWLISELDAAERAGERVYIIGHMPLGSADAFHDGSNYLDQVVNRYEATIAALFFGHTHNDEFQISYSDYENRNSTNAVAMSYIGPSMTPTSGHPSFRVYDVDPVTFGILDVTTYIANMSDPDFHSSKGPTWTKYYSAKEAYGPLVVASTTDSDKKEVADGEVAELTPAFWHNVTEVLQHNSTAFTEFLARKRRGWHVDGDDGDDNGDKKCASSEECVSTEVCRLRGARSQDNCAHPGSRLGRVGLNGRMAGMSIEAWRRDFVAHGMMDQCEVSVVRDTLAAVGVVVRALAGR</sequence>
<dbReference type="OMA" id="HNVTVAM"/>
<dbReference type="OrthoDB" id="282973at2759"/>
<reference evidence="6" key="1">
    <citation type="journal article" date="2013" name="Genome Announc.">
        <title>Draft genome sequence of the grapevine dieback fungus Eutypa lata UCR-EL1.</title>
        <authorList>
            <person name="Blanco-Ulate B."/>
            <person name="Rolshausen P.E."/>
            <person name="Cantu D."/>
        </authorList>
    </citation>
    <scope>NUCLEOTIDE SEQUENCE [LARGE SCALE GENOMIC DNA]</scope>
    <source>
        <strain evidence="6">UCR-EL1</strain>
    </source>
</reference>
<evidence type="ECO:0000256" key="1">
    <source>
        <dbReference type="ARBA" id="ARBA00022801"/>
    </source>
</evidence>
<dbReference type="STRING" id="1287681.M7SBU1"/>
<feature type="compositionally biased region" description="Pro residues" evidence="3">
    <location>
        <begin position="146"/>
        <end position="157"/>
    </location>
</feature>
<feature type="region of interest" description="Disordered" evidence="3">
    <location>
        <begin position="141"/>
        <end position="163"/>
    </location>
</feature>